<reference evidence="1" key="1">
    <citation type="journal article" date="2023" name="Mol. Biol. Evol.">
        <title>Third-Generation Sequencing Reveals the Adaptive Role of the Epigenome in Three Deep-Sea Polychaetes.</title>
        <authorList>
            <person name="Perez M."/>
            <person name="Aroh O."/>
            <person name="Sun Y."/>
            <person name="Lan Y."/>
            <person name="Juniper S.K."/>
            <person name="Young C.R."/>
            <person name="Angers B."/>
            <person name="Qian P.Y."/>
        </authorList>
    </citation>
    <scope>NUCLEOTIDE SEQUENCE</scope>
    <source>
        <strain evidence="1">R07B-5</strain>
    </source>
</reference>
<name>A0AAD9PAH2_RIDPI</name>
<dbReference type="EMBL" id="JAODUO010000056">
    <property type="protein sequence ID" value="KAK2191221.1"/>
    <property type="molecule type" value="Genomic_DNA"/>
</dbReference>
<protein>
    <submittedName>
        <fullName evidence="1">Uncharacterized protein</fullName>
    </submittedName>
</protein>
<dbReference type="Proteomes" id="UP001209878">
    <property type="component" value="Unassembled WGS sequence"/>
</dbReference>
<organism evidence="1 2">
    <name type="scientific">Ridgeia piscesae</name>
    <name type="common">Tubeworm</name>
    <dbReference type="NCBI Taxonomy" id="27915"/>
    <lineage>
        <taxon>Eukaryota</taxon>
        <taxon>Metazoa</taxon>
        <taxon>Spiralia</taxon>
        <taxon>Lophotrochozoa</taxon>
        <taxon>Annelida</taxon>
        <taxon>Polychaeta</taxon>
        <taxon>Sedentaria</taxon>
        <taxon>Canalipalpata</taxon>
        <taxon>Sabellida</taxon>
        <taxon>Siboglinidae</taxon>
        <taxon>Ridgeia</taxon>
    </lineage>
</organism>
<keyword evidence="2" id="KW-1185">Reference proteome</keyword>
<evidence type="ECO:0000313" key="2">
    <source>
        <dbReference type="Proteomes" id="UP001209878"/>
    </source>
</evidence>
<accession>A0AAD9PAH2</accession>
<proteinExistence type="predicted"/>
<gene>
    <name evidence="1" type="ORF">NP493_55g03001</name>
</gene>
<evidence type="ECO:0000313" key="1">
    <source>
        <dbReference type="EMBL" id="KAK2191221.1"/>
    </source>
</evidence>
<sequence length="83" mass="8869">MKLTRGNTAKSPAKTMARARSGATLVQRVFACLVLERYANAANASADESAAFVLTSGQQLHLDQNGVQHTTCELPLSSVHRTV</sequence>
<dbReference type="AlphaFoldDB" id="A0AAD9PAH2"/>
<comment type="caution">
    <text evidence="1">The sequence shown here is derived from an EMBL/GenBank/DDBJ whole genome shotgun (WGS) entry which is preliminary data.</text>
</comment>